<proteinExistence type="inferred from homology"/>
<name>A0A848GZ96_9BURK</name>
<dbReference type="PANTHER" id="PTHR30419">
    <property type="entry name" value="HTH-TYPE TRANSCRIPTIONAL REGULATOR YBHD"/>
    <property type="match status" value="1"/>
</dbReference>
<accession>A0A848GZ96</accession>
<feature type="domain" description="HTH lysR-type" evidence="5">
    <location>
        <begin position="2"/>
        <end position="59"/>
    </location>
</feature>
<dbReference type="GO" id="GO:0003677">
    <property type="term" value="F:DNA binding"/>
    <property type="evidence" value="ECO:0007669"/>
    <property type="project" value="UniProtKB-KW"/>
</dbReference>
<dbReference type="InterPro" id="IPR005119">
    <property type="entry name" value="LysR_subst-bd"/>
</dbReference>
<dbReference type="PRINTS" id="PR00039">
    <property type="entry name" value="HTHLYSR"/>
</dbReference>
<dbReference type="InterPro" id="IPR036390">
    <property type="entry name" value="WH_DNA-bd_sf"/>
</dbReference>
<keyword evidence="3" id="KW-0238">DNA-binding</keyword>
<sequence>MLKLDQLEHLLAIVEQGSLRAAARRLDIPQPALTRSIRALERDLGGPLFLRETSGMILNETGRRFHARASVIVNEARRARDEFSQAAGEDNGTVVASLSIMPHVGMLPAALESFRRRYPKVRLRLLEGLFPDAETGLRDGSIDFYLGAVPHQPIAPGLACRRLFENTRAVVARKGHPLAQAGSLRELVDADWATTAVEYRAEEDLARLFQSHGLPPPRVVLSARSALSLMVGLAYSDLLAMLPRQWESFPLTRGVLQVIPTRELLPAPDIVLIQRTGVPLTPAAEFLCDVLLRQGPGN</sequence>
<keyword evidence="2" id="KW-0805">Transcription regulation</keyword>
<dbReference type="InterPro" id="IPR050950">
    <property type="entry name" value="HTH-type_LysR_regulators"/>
</dbReference>
<dbReference type="GO" id="GO:0005829">
    <property type="term" value="C:cytosol"/>
    <property type="evidence" value="ECO:0007669"/>
    <property type="project" value="TreeGrafter"/>
</dbReference>
<dbReference type="SUPFAM" id="SSF46785">
    <property type="entry name" value="Winged helix' DNA-binding domain"/>
    <property type="match status" value="1"/>
</dbReference>
<dbReference type="Gene3D" id="3.40.190.290">
    <property type="match status" value="1"/>
</dbReference>
<dbReference type="PANTHER" id="PTHR30419:SF30">
    <property type="entry name" value="LYSR FAMILY TRANSCRIPTIONAL REGULATOR"/>
    <property type="match status" value="1"/>
</dbReference>
<organism evidence="6 7">
    <name type="scientific">Ramlibacter agri</name>
    <dbReference type="NCBI Taxonomy" id="2728837"/>
    <lineage>
        <taxon>Bacteria</taxon>
        <taxon>Pseudomonadati</taxon>
        <taxon>Pseudomonadota</taxon>
        <taxon>Betaproteobacteria</taxon>
        <taxon>Burkholderiales</taxon>
        <taxon>Comamonadaceae</taxon>
        <taxon>Ramlibacter</taxon>
    </lineage>
</organism>
<dbReference type="AlphaFoldDB" id="A0A848GZ96"/>
<reference evidence="6 7" key="1">
    <citation type="submission" date="2020-04" db="EMBL/GenBank/DDBJ databases">
        <title>Ramlibacter sp. G-1-2-2 isolated from soil.</title>
        <authorList>
            <person name="Dahal R.H."/>
        </authorList>
    </citation>
    <scope>NUCLEOTIDE SEQUENCE [LARGE SCALE GENOMIC DNA]</scope>
    <source>
        <strain evidence="6 7">G-1-2-2</strain>
    </source>
</reference>
<dbReference type="Proteomes" id="UP000541185">
    <property type="component" value="Unassembled WGS sequence"/>
</dbReference>
<dbReference type="RefSeq" id="WP_169418191.1">
    <property type="nucleotide sequence ID" value="NZ_JABBFX010000001.1"/>
</dbReference>
<evidence type="ECO:0000256" key="3">
    <source>
        <dbReference type="ARBA" id="ARBA00023125"/>
    </source>
</evidence>
<dbReference type="InterPro" id="IPR000847">
    <property type="entry name" value="LysR_HTH_N"/>
</dbReference>
<evidence type="ECO:0000313" key="6">
    <source>
        <dbReference type="EMBL" id="NML44026.1"/>
    </source>
</evidence>
<dbReference type="Pfam" id="PF03466">
    <property type="entry name" value="LysR_substrate"/>
    <property type="match status" value="1"/>
</dbReference>
<gene>
    <name evidence="6" type="ORF">HHL11_09720</name>
</gene>
<dbReference type="EMBL" id="JABBFX010000001">
    <property type="protein sequence ID" value="NML44026.1"/>
    <property type="molecule type" value="Genomic_DNA"/>
</dbReference>
<evidence type="ECO:0000313" key="7">
    <source>
        <dbReference type="Proteomes" id="UP000541185"/>
    </source>
</evidence>
<keyword evidence="4" id="KW-0804">Transcription</keyword>
<evidence type="ECO:0000259" key="5">
    <source>
        <dbReference type="PROSITE" id="PS50931"/>
    </source>
</evidence>
<keyword evidence="7" id="KW-1185">Reference proteome</keyword>
<dbReference type="SUPFAM" id="SSF53850">
    <property type="entry name" value="Periplasmic binding protein-like II"/>
    <property type="match status" value="1"/>
</dbReference>
<protein>
    <submittedName>
        <fullName evidence="6">LysR family transcriptional regulator</fullName>
    </submittedName>
</protein>
<dbReference type="PROSITE" id="PS50931">
    <property type="entry name" value="HTH_LYSR"/>
    <property type="match status" value="1"/>
</dbReference>
<evidence type="ECO:0000256" key="4">
    <source>
        <dbReference type="ARBA" id="ARBA00023163"/>
    </source>
</evidence>
<comment type="caution">
    <text evidence="6">The sequence shown here is derived from an EMBL/GenBank/DDBJ whole genome shotgun (WGS) entry which is preliminary data.</text>
</comment>
<evidence type="ECO:0000256" key="2">
    <source>
        <dbReference type="ARBA" id="ARBA00023015"/>
    </source>
</evidence>
<dbReference type="InterPro" id="IPR036388">
    <property type="entry name" value="WH-like_DNA-bd_sf"/>
</dbReference>
<evidence type="ECO:0000256" key="1">
    <source>
        <dbReference type="ARBA" id="ARBA00009437"/>
    </source>
</evidence>
<dbReference type="Gene3D" id="1.10.10.10">
    <property type="entry name" value="Winged helix-like DNA-binding domain superfamily/Winged helix DNA-binding domain"/>
    <property type="match status" value="1"/>
</dbReference>
<dbReference type="GO" id="GO:0003700">
    <property type="term" value="F:DNA-binding transcription factor activity"/>
    <property type="evidence" value="ECO:0007669"/>
    <property type="project" value="InterPro"/>
</dbReference>
<dbReference type="Pfam" id="PF00126">
    <property type="entry name" value="HTH_1"/>
    <property type="match status" value="1"/>
</dbReference>
<comment type="similarity">
    <text evidence="1">Belongs to the LysR transcriptional regulatory family.</text>
</comment>